<evidence type="ECO:0000256" key="1">
    <source>
        <dbReference type="ARBA" id="ARBA00023054"/>
    </source>
</evidence>
<dbReference type="EMBL" id="JADGJW010000044">
    <property type="protein sequence ID" value="KAJ3226110.1"/>
    <property type="molecule type" value="Genomic_DNA"/>
</dbReference>
<dbReference type="PANTHER" id="PTHR32083">
    <property type="entry name" value="CILIA AND FLAGELLA-ASSOCIATED PROTEIN 58-RELATED"/>
    <property type="match status" value="1"/>
</dbReference>
<feature type="coiled-coil region" evidence="2">
    <location>
        <begin position="344"/>
        <end position="371"/>
    </location>
</feature>
<comment type="caution">
    <text evidence="3">The sequence shown here is derived from an EMBL/GenBank/DDBJ whole genome shotgun (WGS) entry which is preliminary data.</text>
</comment>
<evidence type="ECO:0000313" key="3">
    <source>
        <dbReference type="EMBL" id="KAJ3226110.1"/>
    </source>
</evidence>
<evidence type="ECO:0000256" key="2">
    <source>
        <dbReference type="SAM" id="Coils"/>
    </source>
</evidence>
<dbReference type="GO" id="GO:0005856">
    <property type="term" value="C:cytoskeleton"/>
    <property type="evidence" value="ECO:0007669"/>
    <property type="project" value="TreeGrafter"/>
</dbReference>
<name>A0AAD5XYN2_9FUNG</name>
<protein>
    <submittedName>
        <fullName evidence="3">Uncharacterized protein</fullName>
    </submittedName>
</protein>
<organism evidence="3 4">
    <name type="scientific">Clydaea vesicula</name>
    <dbReference type="NCBI Taxonomy" id="447962"/>
    <lineage>
        <taxon>Eukaryota</taxon>
        <taxon>Fungi</taxon>
        <taxon>Fungi incertae sedis</taxon>
        <taxon>Chytridiomycota</taxon>
        <taxon>Chytridiomycota incertae sedis</taxon>
        <taxon>Chytridiomycetes</taxon>
        <taxon>Lobulomycetales</taxon>
        <taxon>Lobulomycetaceae</taxon>
        <taxon>Clydaea</taxon>
    </lineage>
</organism>
<keyword evidence="4" id="KW-1185">Reference proteome</keyword>
<sequence>MVSETSGYNACLQLPASLPIHVLDYIKSLEVQLDSSMQLNSKNASFIADLTQDMSKDNEYIEKLESLVENRADTFDNLESELLNQKLLLQEEQNRWANTQKNLKIELSKKLNDILSVDNISDIKSELSAFLIEIDGFSFQYNINIPMKKLEKRRSTHEEALCDADVINKLIIDQIENDRKEKEEQIHYLRKETTLIKLELDKKCEQIQQLKSLNETLKTESKNLKTQNENVRKEKEEQIHYLAKETTWIKLELEKKCEQIQQLESLNETLKTESENLKTQIELSDTIVLSKTEELQENLKAIKELSATILVLEKEIIEKDDVTSVFKSTYTKMASQFSKSKEDVDKLSLANQELRTELETSKDECKILKMQYLNLESLINDLSGTVEEYKVISGKLETKLLSCNQEKGKLLLKISELEKYLGLHSDLLKEKETEIRNLRSKLDFETDGKVTSSLSHFGLMDVRTTSLATRSSSTEVISRESQTKWELCDCCLQSVEISKTQLFSQQTDISTQTEILDSDEIVINDKVECICQTCQNLIATSTLQSNAEESSQGFSNEKKLIPNCSENYENIIYLHKLELDDLNKQLGRYLKCLIACQEENSANKEIIENMKKQQSLATKEIFALEKSLKCLSDVKVKASVSAPLSSDHSPVSGVRNMWKNLEAQSLNSVLSNSLSLNKKLSVSKGKNISNDKEMSISEIGSMHEIPTIRIPGPNIIPASPLTDQSHIKNENVKKCFLCITTATVEQETQTDELFFAEETRNGYFNAESEIVNISVVKDSVDILDQESQTTFDEHLINSGQKNAKRDNELPMTLVEFLSVGVQCQLDRVVTNDVNIQTEFFEAVETITVVLNEDNFKTARFSVETQTDTMDEFERRNNGTFYEHNIEKLKNSTSHSKNSSIHSIPLIKFSELNSCCRPLEIVIQNLREEIEKATKENLTNINDFNIKMKENLLEIEELKRDNQENLEKIKEWEMTDGARLIKIDELESIILKENSTQELFDNVDEIPIPEKQSNSAYFEDAENVLILSPNEISFEYCQEESLNLSKISCIEELSLEDCEVLKSELDSVNEQNVINWNKFKEIHEDSLMKIEELENINNNLLKEVKKKSSLNVDFLEKHDNGDELKITELEDQIRNLQQEIQILKANEDLKSSHFNMVRNSVRLKEKTQDAVLKEEKKVNTEHDYVQTIEKLQLDIKFLENKLHAAEFDLVKFKGVSNSFRFEIISLQNENKKLKEEKEEEELRREEEKMARTRSTVNISTLSRKLRYKQSEHFLGNIYIETLQTKKSCESLLGSDIFTALIYNDATTVVPSKINSKHSNFSSTKVNSTLLRSSEGVMYGNEALKENSLQCSVEASNIENLNLNSYKVQDVALDKDSNLIKKKVSFSQTPRNQSINFLSGQMLNGPVEELNLPKNKLLKNELKCTGNSESEYTRKDIINQHHHVSQDVKLKDRNNFLGSSIESESYYNAEEVEKVSFKSEEALSSTKENLLVKKKLKKQGNWFTRLFRK</sequence>
<reference evidence="3" key="1">
    <citation type="submission" date="2020-05" db="EMBL/GenBank/DDBJ databases">
        <title>Phylogenomic resolution of chytrid fungi.</title>
        <authorList>
            <person name="Stajich J.E."/>
            <person name="Amses K."/>
            <person name="Simmons R."/>
            <person name="Seto K."/>
            <person name="Myers J."/>
            <person name="Bonds A."/>
            <person name="Quandt C.A."/>
            <person name="Barry K."/>
            <person name="Liu P."/>
            <person name="Grigoriev I."/>
            <person name="Longcore J.E."/>
            <person name="James T.Y."/>
        </authorList>
    </citation>
    <scope>NUCLEOTIDE SEQUENCE</scope>
    <source>
        <strain evidence="3">JEL0476</strain>
    </source>
</reference>
<dbReference type="Proteomes" id="UP001211065">
    <property type="component" value="Unassembled WGS sequence"/>
</dbReference>
<feature type="coiled-coil region" evidence="2">
    <location>
        <begin position="1082"/>
        <end position="1145"/>
    </location>
</feature>
<feature type="coiled-coil region" evidence="2">
    <location>
        <begin position="1180"/>
        <end position="1254"/>
    </location>
</feature>
<feature type="coiled-coil region" evidence="2">
    <location>
        <begin position="61"/>
        <end position="95"/>
    </location>
</feature>
<dbReference type="PANTHER" id="PTHR32083:SF48">
    <property type="entry name" value="TRANS-GOLGI NETWORK-LOCALIZED SYP41-INTERACTING PROTEIN 1"/>
    <property type="match status" value="1"/>
</dbReference>
<keyword evidence="1 2" id="KW-0175">Coiled coil</keyword>
<gene>
    <name evidence="3" type="ORF">HK099_005579</name>
</gene>
<feature type="coiled-coil region" evidence="2">
    <location>
        <begin position="915"/>
        <end position="974"/>
    </location>
</feature>
<feature type="coiled-coil region" evidence="2">
    <location>
        <begin position="172"/>
        <end position="315"/>
    </location>
</feature>
<accession>A0AAD5XYN2</accession>
<proteinExistence type="predicted"/>
<evidence type="ECO:0000313" key="4">
    <source>
        <dbReference type="Proteomes" id="UP001211065"/>
    </source>
</evidence>